<comment type="caution">
    <text evidence="1">The sequence shown here is derived from an EMBL/GenBank/DDBJ whole genome shotgun (WGS) entry which is preliminary data.</text>
</comment>
<gene>
    <name evidence="1" type="ORF">L2E82_40437</name>
</gene>
<protein>
    <submittedName>
        <fullName evidence="1">Uncharacterized protein</fullName>
    </submittedName>
</protein>
<accession>A0ACB9ALR9</accession>
<proteinExistence type="predicted"/>
<organism evidence="1 2">
    <name type="scientific">Cichorium intybus</name>
    <name type="common">Chicory</name>
    <dbReference type="NCBI Taxonomy" id="13427"/>
    <lineage>
        <taxon>Eukaryota</taxon>
        <taxon>Viridiplantae</taxon>
        <taxon>Streptophyta</taxon>
        <taxon>Embryophyta</taxon>
        <taxon>Tracheophyta</taxon>
        <taxon>Spermatophyta</taxon>
        <taxon>Magnoliopsida</taxon>
        <taxon>eudicotyledons</taxon>
        <taxon>Gunneridae</taxon>
        <taxon>Pentapetalae</taxon>
        <taxon>asterids</taxon>
        <taxon>campanulids</taxon>
        <taxon>Asterales</taxon>
        <taxon>Asteraceae</taxon>
        <taxon>Cichorioideae</taxon>
        <taxon>Cichorieae</taxon>
        <taxon>Cichoriinae</taxon>
        <taxon>Cichorium</taxon>
    </lineage>
</organism>
<evidence type="ECO:0000313" key="1">
    <source>
        <dbReference type="EMBL" id="KAI3710648.1"/>
    </source>
</evidence>
<dbReference type="EMBL" id="CM042015">
    <property type="protein sequence ID" value="KAI3710648.1"/>
    <property type="molecule type" value="Genomic_DNA"/>
</dbReference>
<reference evidence="2" key="1">
    <citation type="journal article" date="2022" name="Mol. Ecol. Resour.">
        <title>The genomes of chicory, endive, great burdock and yacon provide insights into Asteraceae palaeo-polyploidization history and plant inulin production.</title>
        <authorList>
            <person name="Fan W."/>
            <person name="Wang S."/>
            <person name="Wang H."/>
            <person name="Wang A."/>
            <person name="Jiang F."/>
            <person name="Liu H."/>
            <person name="Zhao H."/>
            <person name="Xu D."/>
            <person name="Zhang Y."/>
        </authorList>
    </citation>
    <scope>NUCLEOTIDE SEQUENCE [LARGE SCALE GENOMIC DNA]</scope>
    <source>
        <strain evidence="2">cv. Punajuju</strain>
    </source>
</reference>
<dbReference type="Proteomes" id="UP001055811">
    <property type="component" value="Linkage Group LG07"/>
</dbReference>
<evidence type="ECO:0000313" key="2">
    <source>
        <dbReference type="Proteomes" id="UP001055811"/>
    </source>
</evidence>
<keyword evidence="2" id="KW-1185">Reference proteome</keyword>
<name>A0ACB9ALR9_CICIN</name>
<sequence>MSAPPSTIHAYSALLFFFFLVETHYSSSSAQTWFHIHVFRPSVSSTHGFDSNTSSEPGARDRRYASSAITTTKWHLHTLDDSKLGIAQEIFNCFPSPSLSQQRHISSAPILLTSHQREWNNENSNANILIEGIIVHNTFVIYDREDENIGFWNTNCSDLWMRGMSFQFETNEERVRQCVCGEGETFDDCILVKQFKSNISASLTWLYLFTCTLSFT</sequence>
<reference evidence="1 2" key="2">
    <citation type="journal article" date="2022" name="Mol. Ecol. Resour.">
        <title>The genomes of chicory, endive, great burdock and yacon provide insights into Asteraceae paleo-polyploidization history and plant inulin production.</title>
        <authorList>
            <person name="Fan W."/>
            <person name="Wang S."/>
            <person name="Wang H."/>
            <person name="Wang A."/>
            <person name="Jiang F."/>
            <person name="Liu H."/>
            <person name="Zhao H."/>
            <person name="Xu D."/>
            <person name="Zhang Y."/>
        </authorList>
    </citation>
    <scope>NUCLEOTIDE SEQUENCE [LARGE SCALE GENOMIC DNA]</scope>
    <source>
        <strain evidence="2">cv. Punajuju</strain>
        <tissue evidence="1">Leaves</tissue>
    </source>
</reference>